<dbReference type="InParanoid" id="F6UJN8"/>
<dbReference type="InterPro" id="IPR007110">
    <property type="entry name" value="Ig-like_dom"/>
</dbReference>
<feature type="domain" description="Ig-like" evidence="1">
    <location>
        <begin position="18"/>
        <end position="108"/>
    </location>
</feature>
<dbReference type="Gene3D" id="2.60.40.10">
    <property type="entry name" value="Immunoglobulins"/>
    <property type="match status" value="1"/>
</dbReference>
<evidence type="ECO:0000259" key="1">
    <source>
        <dbReference type="PROSITE" id="PS50835"/>
    </source>
</evidence>
<sequence>MAWDPMNFFFLMSSGAQPVLTQTASMDKSLGATVKLTCTLSSSYSNYYVIWYQQLPGKSPRYVMKVNSDGSYTKGDGIPNRFSGSSSGDNRYLTISGVQSEDEADYYCGESHTIDGQKGSHRDTGHWGSETKTFLAQQLARPWLPPLLLIPPDQSLLSLGLSLSCSCRPCSESSS</sequence>
<reference evidence="2" key="2">
    <citation type="submission" date="2025-09" db="UniProtKB">
        <authorList>
            <consortium name="Ensembl"/>
        </authorList>
    </citation>
    <scope>IDENTIFICATION</scope>
    <source>
        <strain evidence="2">Glennie</strain>
    </source>
</reference>
<organism evidence="2 3">
    <name type="scientific">Ornithorhynchus anatinus</name>
    <name type="common">Duckbill platypus</name>
    <dbReference type="NCBI Taxonomy" id="9258"/>
    <lineage>
        <taxon>Eukaryota</taxon>
        <taxon>Metazoa</taxon>
        <taxon>Chordata</taxon>
        <taxon>Craniata</taxon>
        <taxon>Vertebrata</taxon>
        <taxon>Euteleostomi</taxon>
        <taxon>Mammalia</taxon>
        <taxon>Monotremata</taxon>
        <taxon>Ornithorhynchidae</taxon>
        <taxon>Ornithorhynchus</taxon>
    </lineage>
</organism>
<dbReference type="HOGENOM" id="CLU_077975_4_0_1"/>
<dbReference type="STRING" id="9258.ENSOANP00000003510"/>
<dbReference type="InterPro" id="IPR036179">
    <property type="entry name" value="Ig-like_dom_sf"/>
</dbReference>
<dbReference type="SUPFAM" id="SSF48726">
    <property type="entry name" value="Immunoglobulin"/>
    <property type="match status" value="1"/>
</dbReference>
<evidence type="ECO:0000313" key="2">
    <source>
        <dbReference type="Ensembl" id="ENSOANP00000003510.2"/>
    </source>
</evidence>
<dbReference type="InterPro" id="IPR050150">
    <property type="entry name" value="IgV_Light_Chain"/>
</dbReference>
<protein>
    <recommendedName>
        <fullName evidence="1">Ig-like domain-containing protein</fullName>
    </recommendedName>
</protein>
<dbReference type="GO" id="GO:0006955">
    <property type="term" value="P:immune response"/>
    <property type="evidence" value="ECO:0000318"/>
    <property type="project" value="GO_Central"/>
</dbReference>
<dbReference type="PANTHER" id="PTHR23267">
    <property type="entry name" value="IMMUNOGLOBULIN LIGHT CHAIN"/>
    <property type="match status" value="1"/>
</dbReference>
<dbReference type="GO" id="GO:0019814">
    <property type="term" value="C:immunoglobulin complex"/>
    <property type="evidence" value="ECO:0000318"/>
    <property type="project" value="GO_Central"/>
</dbReference>
<proteinExistence type="predicted"/>
<dbReference type="PROSITE" id="PS50835">
    <property type="entry name" value="IG_LIKE"/>
    <property type="match status" value="1"/>
</dbReference>
<dbReference type="Bgee" id="ENSOANG00000002214">
    <property type="expression patterns" value="Expressed in fibroblast and 1 other cell type or tissue"/>
</dbReference>
<dbReference type="AlphaFoldDB" id="F6UJN8"/>
<accession>F6UJN8</accession>
<dbReference type="GeneTree" id="ENSGT00940000153934"/>
<dbReference type="InterPro" id="IPR003599">
    <property type="entry name" value="Ig_sub"/>
</dbReference>
<dbReference type="SMART" id="SM00409">
    <property type="entry name" value="IG"/>
    <property type="match status" value="1"/>
</dbReference>
<reference evidence="2" key="1">
    <citation type="submission" date="2025-08" db="UniProtKB">
        <authorList>
            <consortium name="Ensembl"/>
        </authorList>
    </citation>
    <scope>IDENTIFICATION</scope>
    <source>
        <strain evidence="2">Glennie</strain>
    </source>
</reference>
<keyword evidence="3" id="KW-1185">Reference proteome</keyword>
<dbReference type="SMART" id="SM00406">
    <property type="entry name" value="IGv"/>
    <property type="match status" value="1"/>
</dbReference>
<evidence type="ECO:0000313" key="3">
    <source>
        <dbReference type="Proteomes" id="UP000002279"/>
    </source>
</evidence>
<name>F6UJN8_ORNAN</name>
<dbReference type="eggNOG" id="ENOG502S4P8">
    <property type="taxonomic scope" value="Eukaryota"/>
</dbReference>
<dbReference type="Ensembl" id="ENSOANT00000003511.2">
    <property type="protein sequence ID" value="ENSOANP00000003510.2"/>
    <property type="gene ID" value="ENSOANG00000002214.2"/>
</dbReference>
<dbReference type="Pfam" id="PF07686">
    <property type="entry name" value="V-set"/>
    <property type="match status" value="1"/>
</dbReference>
<dbReference type="InterPro" id="IPR013106">
    <property type="entry name" value="Ig_V-set"/>
</dbReference>
<dbReference type="OMA" id="GSHRDTG"/>
<dbReference type="Proteomes" id="UP000002279">
    <property type="component" value="Unplaced"/>
</dbReference>
<dbReference type="FunCoup" id="F6UJN8">
    <property type="interactions" value="58"/>
</dbReference>
<dbReference type="InterPro" id="IPR013783">
    <property type="entry name" value="Ig-like_fold"/>
</dbReference>